<keyword evidence="5" id="KW-0121">Carboxypeptidase</keyword>
<dbReference type="KEGG" id="vgo:GJW-30_1_00280"/>
<dbReference type="PANTHER" id="PTHR43808:SF9">
    <property type="entry name" value="BLL0789 PROTEIN"/>
    <property type="match status" value="1"/>
</dbReference>
<evidence type="ECO:0000313" key="5">
    <source>
        <dbReference type="EMBL" id="BAT57770.1"/>
    </source>
</evidence>
<dbReference type="PANTHER" id="PTHR43808">
    <property type="entry name" value="ACETYLORNITHINE DEACETYLASE"/>
    <property type="match status" value="1"/>
</dbReference>
<keyword evidence="6" id="KW-1185">Reference proteome</keyword>
<dbReference type="InterPro" id="IPR011650">
    <property type="entry name" value="Peptidase_M20_dimer"/>
</dbReference>
<dbReference type="Pfam" id="PF01546">
    <property type="entry name" value="Peptidase_M20"/>
    <property type="match status" value="1"/>
</dbReference>
<protein>
    <submittedName>
        <fullName evidence="5">Carboxypeptidase G2</fullName>
        <ecNumber evidence="5">3.4.17.11</ecNumber>
    </submittedName>
</protein>
<dbReference type="Proteomes" id="UP000236884">
    <property type="component" value="Chromosome"/>
</dbReference>
<dbReference type="AlphaFoldDB" id="A0A0S3PPC1"/>
<evidence type="ECO:0000259" key="4">
    <source>
        <dbReference type="Pfam" id="PF07687"/>
    </source>
</evidence>
<feature type="active site" evidence="3">
    <location>
        <position position="82"/>
    </location>
</feature>
<accession>A0A0S3PPC1</accession>
<dbReference type="InterPro" id="IPR002933">
    <property type="entry name" value="Peptidase_M20"/>
</dbReference>
<evidence type="ECO:0000256" key="1">
    <source>
        <dbReference type="ARBA" id="ARBA00022723"/>
    </source>
</evidence>
<keyword evidence="2 5" id="KW-0378">Hydrolase</keyword>
<name>A0A0S3PPC1_9BRAD</name>
<organism evidence="5 6">
    <name type="scientific">Variibacter gotjawalensis</name>
    <dbReference type="NCBI Taxonomy" id="1333996"/>
    <lineage>
        <taxon>Bacteria</taxon>
        <taxon>Pseudomonadati</taxon>
        <taxon>Pseudomonadota</taxon>
        <taxon>Alphaproteobacteria</taxon>
        <taxon>Hyphomicrobiales</taxon>
        <taxon>Nitrobacteraceae</taxon>
        <taxon>Variibacter</taxon>
    </lineage>
</organism>
<dbReference type="RefSeq" id="WP_096350776.1">
    <property type="nucleotide sequence ID" value="NZ_AP014946.1"/>
</dbReference>
<dbReference type="SUPFAM" id="SSF53187">
    <property type="entry name" value="Zn-dependent exopeptidases"/>
    <property type="match status" value="1"/>
</dbReference>
<feature type="active site" description="Proton acceptor" evidence="3">
    <location>
        <position position="143"/>
    </location>
</feature>
<dbReference type="InterPro" id="IPR017150">
    <property type="entry name" value="Pept_M20_glutamate_carboxypep"/>
</dbReference>
<dbReference type="Gene3D" id="3.30.70.360">
    <property type="match status" value="1"/>
</dbReference>
<dbReference type="Pfam" id="PF07687">
    <property type="entry name" value="M20_dimer"/>
    <property type="match status" value="1"/>
</dbReference>
<dbReference type="EMBL" id="AP014946">
    <property type="protein sequence ID" value="BAT57770.1"/>
    <property type="molecule type" value="Genomic_DNA"/>
</dbReference>
<dbReference type="PIRSF" id="PIRSF037238">
    <property type="entry name" value="Carboxypeptidase_G2"/>
    <property type="match status" value="1"/>
</dbReference>
<gene>
    <name evidence="5" type="primary">cpg2_1</name>
    <name evidence="5" type="ORF">GJW-30_1_00280</name>
</gene>
<evidence type="ECO:0000256" key="2">
    <source>
        <dbReference type="ARBA" id="ARBA00022801"/>
    </source>
</evidence>
<keyword evidence="1" id="KW-0479">Metal-binding</keyword>
<reference evidence="5 6" key="1">
    <citation type="submission" date="2015-08" db="EMBL/GenBank/DDBJ databases">
        <title>Investigation of the bacterial diversity of lava forest soil.</title>
        <authorList>
            <person name="Lee J.S."/>
        </authorList>
    </citation>
    <scope>NUCLEOTIDE SEQUENCE [LARGE SCALE GENOMIC DNA]</scope>
    <source>
        <strain evidence="5 6">GJW-30</strain>
    </source>
</reference>
<dbReference type="OrthoDB" id="9776600at2"/>
<dbReference type="EC" id="3.4.17.11" evidence="5"/>
<sequence>MNVHFKPIDVAKVAEGIESWVKIESPTSSREAVNQMIDQAQSEFDGVPVALERIPGRDGYGDCLFARTEGEGKRILVLSHLDTVHPIGTAAGPLPIRREGDKMFGPGIYDMKGGAYLAMDAFRRVVSAGSHKLPITFLFTPDEEVGSPSSRAIIEAEAQNAAFAIVTEPTWHNYVVTGRKGIGRFDINATGVPAHAGANHEKGRSAINEIAHQILAIAAMTDYARGITTNVGMISGGTASNVIPRDAHISIDVRVLNPESAEEVKEKLLSLKPHDPDVKLDITGKFTRPPYVKSEGTEAFLQHTRKLAAEIGFELPEAPQDGGGSDANFTAALGVPTLDSLGIDGDGAHTHFEHGLLSCLEPRLRLFQRLMETLQ</sequence>
<dbReference type="InterPro" id="IPR036264">
    <property type="entry name" value="Bact_exopeptidase_dim_dom"/>
</dbReference>
<keyword evidence="5" id="KW-0645">Protease</keyword>
<dbReference type="InterPro" id="IPR050072">
    <property type="entry name" value="Peptidase_M20A"/>
</dbReference>
<dbReference type="Gene3D" id="3.40.630.10">
    <property type="entry name" value="Zn peptidases"/>
    <property type="match status" value="1"/>
</dbReference>
<dbReference type="GO" id="GO:0004180">
    <property type="term" value="F:carboxypeptidase activity"/>
    <property type="evidence" value="ECO:0007669"/>
    <property type="project" value="UniProtKB-KW"/>
</dbReference>
<proteinExistence type="predicted"/>
<evidence type="ECO:0000313" key="6">
    <source>
        <dbReference type="Proteomes" id="UP000236884"/>
    </source>
</evidence>
<dbReference type="SUPFAM" id="SSF55031">
    <property type="entry name" value="Bacterial exopeptidase dimerisation domain"/>
    <property type="match status" value="1"/>
</dbReference>
<dbReference type="CDD" id="cd03885">
    <property type="entry name" value="M20_CPDG2"/>
    <property type="match status" value="1"/>
</dbReference>
<feature type="domain" description="Peptidase M20 dimerisation" evidence="4">
    <location>
        <begin position="177"/>
        <end position="268"/>
    </location>
</feature>
<dbReference type="GO" id="GO:0046872">
    <property type="term" value="F:metal ion binding"/>
    <property type="evidence" value="ECO:0007669"/>
    <property type="project" value="UniProtKB-KW"/>
</dbReference>
<evidence type="ECO:0000256" key="3">
    <source>
        <dbReference type="PIRSR" id="PIRSR037238-1"/>
    </source>
</evidence>